<protein>
    <submittedName>
        <fullName evidence="5">Uncharacterized protein</fullName>
    </submittedName>
</protein>
<dbReference type="InterPro" id="IPR050846">
    <property type="entry name" value="TLCD"/>
</dbReference>
<evidence type="ECO:0000313" key="5">
    <source>
        <dbReference type="EMBL" id="CAH1800424.1"/>
    </source>
</evidence>
<evidence type="ECO:0000313" key="6">
    <source>
        <dbReference type="Proteomes" id="UP000749559"/>
    </source>
</evidence>
<dbReference type="PANTHER" id="PTHR13439:SF4">
    <property type="entry name" value="TLC DOMAIN-CONTAINING PROTEIN"/>
    <property type="match status" value="1"/>
</dbReference>
<dbReference type="InterPro" id="IPR006634">
    <property type="entry name" value="TLC-dom"/>
</dbReference>
<proteinExistence type="predicted"/>
<keyword evidence="6" id="KW-1185">Reference proteome</keyword>
<dbReference type="GO" id="GO:0097035">
    <property type="term" value="P:regulation of membrane lipid distribution"/>
    <property type="evidence" value="ECO:0007669"/>
    <property type="project" value="TreeGrafter"/>
</dbReference>
<dbReference type="GO" id="GO:0055091">
    <property type="term" value="P:phospholipid homeostasis"/>
    <property type="evidence" value="ECO:0007669"/>
    <property type="project" value="TreeGrafter"/>
</dbReference>
<keyword evidence="3" id="KW-1133">Transmembrane helix</keyword>
<comment type="caution">
    <text evidence="5">The sequence shown here is derived from an EMBL/GenBank/DDBJ whole genome shotgun (WGS) entry which is preliminary data.</text>
</comment>
<dbReference type="AlphaFoldDB" id="A0A8J1UVG1"/>
<name>A0A8J1UVG1_OWEFU</name>
<dbReference type="Proteomes" id="UP000749559">
    <property type="component" value="Unassembled WGS sequence"/>
</dbReference>
<dbReference type="PROSITE" id="PS50922">
    <property type="entry name" value="TLC"/>
    <property type="match status" value="1"/>
</dbReference>
<gene>
    <name evidence="5" type="ORF">OFUS_LOCUS24311</name>
</gene>
<reference evidence="5" key="1">
    <citation type="submission" date="2022-03" db="EMBL/GenBank/DDBJ databases">
        <authorList>
            <person name="Martin C."/>
        </authorList>
    </citation>
    <scope>NUCLEOTIDE SEQUENCE</scope>
</reference>
<keyword evidence="4" id="KW-0472">Membrane</keyword>
<comment type="subcellular location">
    <subcellularLocation>
        <location evidence="1">Membrane</location>
        <topology evidence="1">Multi-pass membrane protein</topology>
    </subcellularLocation>
</comment>
<accession>A0A8J1UVG1</accession>
<dbReference type="EMBL" id="CAIIXF020000012">
    <property type="protein sequence ID" value="CAH1800424.1"/>
    <property type="molecule type" value="Genomic_DNA"/>
</dbReference>
<dbReference type="Pfam" id="PF03798">
    <property type="entry name" value="TRAM_LAG1_CLN8"/>
    <property type="match status" value="1"/>
</dbReference>
<dbReference type="GO" id="GO:0007009">
    <property type="term" value="P:plasma membrane organization"/>
    <property type="evidence" value="ECO:0007669"/>
    <property type="project" value="TreeGrafter"/>
</dbReference>
<dbReference type="GO" id="GO:0005886">
    <property type="term" value="C:plasma membrane"/>
    <property type="evidence" value="ECO:0007669"/>
    <property type="project" value="TreeGrafter"/>
</dbReference>
<sequence length="266" mass="30594">MRNASNSSVTMTQEAIQNEKGVLYGLLVVLCSGLCFQVLNKLLDCGGIPKSAEGQKWRWKNILISFIHACISGSWSLYSFYDNPKMLEDLMWTHNNVSYTLISMTVGYTIYDCIDMLIYQRGRQTYELLVHHAVIIICFGIAIMSYIYVGYACLALMVELNSAFLHLRQLLQILGFKKDNSTYRLNSLVNLGTYIVFRIATLAWMTRWLVINKDLIPFVVYTCGSIGLAVMTIMNIVLFYRLLRSDFFVKQRPRNIKECDPLLKQQ</sequence>
<dbReference type="OrthoDB" id="10266980at2759"/>
<dbReference type="GO" id="GO:0071709">
    <property type="term" value="P:membrane assembly"/>
    <property type="evidence" value="ECO:0007669"/>
    <property type="project" value="TreeGrafter"/>
</dbReference>
<dbReference type="PANTHER" id="PTHR13439">
    <property type="entry name" value="CT120 PROTEIN"/>
    <property type="match status" value="1"/>
</dbReference>
<dbReference type="SMART" id="SM00724">
    <property type="entry name" value="TLC"/>
    <property type="match status" value="1"/>
</dbReference>
<keyword evidence="2" id="KW-0812">Transmembrane</keyword>
<evidence type="ECO:0000256" key="1">
    <source>
        <dbReference type="ARBA" id="ARBA00004141"/>
    </source>
</evidence>
<organism evidence="5 6">
    <name type="scientific">Owenia fusiformis</name>
    <name type="common">Polychaete worm</name>
    <dbReference type="NCBI Taxonomy" id="6347"/>
    <lineage>
        <taxon>Eukaryota</taxon>
        <taxon>Metazoa</taxon>
        <taxon>Spiralia</taxon>
        <taxon>Lophotrochozoa</taxon>
        <taxon>Annelida</taxon>
        <taxon>Polychaeta</taxon>
        <taxon>Sedentaria</taxon>
        <taxon>Canalipalpata</taxon>
        <taxon>Sabellida</taxon>
        <taxon>Oweniida</taxon>
        <taxon>Oweniidae</taxon>
        <taxon>Owenia</taxon>
    </lineage>
</organism>
<evidence type="ECO:0000256" key="2">
    <source>
        <dbReference type="ARBA" id="ARBA00022692"/>
    </source>
</evidence>
<evidence type="ECO:0000256" key="3">
    <source>
        <dbReference type="ARBA" id="ARBA00022989"/>
    </source>
</evidence>
<evidence type="ECO:0000256" key="4">
    <source>
        <dbReference type="ARBA" id="ARBA00023136"/>
    </source>
</evidence>